<accession>A0A5B1CDV7</accession>
<evidence type="ECO:0008006" key="3">
    <source>
        <dbReference type="Google" id="ProtNLM"/>
    </source>
</evidence>
<gene>
    <name evidence="1" type="ORF">LF1_18790</name>
</gene>
<name>A0A5B1CDV7_9BACT</name>
<dbReference type="Proteomes" id="UP000322699">
    <property type="component" value="Unassembled WGS sequence"/>
</dbReference>
<keyword evidence="2" id="KW-1185">Reference proteome</keyword>
<organism evidence="1 2">
    <name type="scientific">Rubripirellula obstinata</name>
    <dbReference type="NCBI Taxonomy" id="406547"/>
    <lineage>
        <taxon>Bacteria</taxon>
        <taxon>Pseudomonadati</taxon>
        <taxon>Planctomycetota</taxon>
        <taxon>Planctomycetia</taxon>
        <taxon>Pirellulales</taxon>
        <taxon>Pirellulaceae</taxon>
        <taxon>Rubripirellula</taxon>
    </lineage>
</organism>
<comment type="caution">
    <text evidence="1">The sequence shown here is derived from an EMBL/GenBank/DDBJ whole genome shotgun (WGS) entry which is preliminary data.</text>
</comment>
<proteinExistence type="predicted"/>
<reference evidence="1 2" key="1">
    <citation type="submission" date="2019-08" db="EMBL/GenBank/DDBJ databases">
        <title>Deep-cultivation of Planctomycetes and their phenomic and genomic characterization uncovers novel biology.</title>
        <authorList>
            <person name="Wiegand S."/>
            <person name="Jogler M."/>
            <person name="Boedeker C."/>
            <person name="Pinto D."/>
            <person name="Vollmers J."/>
            <person name="Rivas-Marin E."/>
            <person name="Kohn T."/>
            <person name="Peeters S.H."/>
            <person name="Heuer A."/>
            <person name="Rast P."/>
            <person name="Oberbeckmann S."/>
            <person name="Bunk B."/>
            <person name="Jeske O."/>
            <person name="Meyerdierks A."/>
            <person name="Storesund J.E."/>
            <person name="Kallscheuer N."/>
            <person name="Luecker S."/>
            <person name="Lage O.M."/>
            <person name="Pohl T."/>
            <person name="Merkel B.J."/>
            <person name="Hornburger P."/>
            <person name="Mueller R.-W."/>
            <person name="Bruemmer F."/>
            <person name="Labrenz M."/>
            <person name="Spormann A.M."/>
            <person name="Op Den Camp H."/>
            <person name="Overmann J."/>
            <person name="Amann R."/>
            <person name="Jetten M.S.M."/>
            <person name="Mascher T."/>
            <person name="Medema M.H."/>
            <person name="Devos D.P."/>
            <person name="Kaster A.-K."/>
            <person name="Ovreas L."/>
            <person name="Rohde M."/>
            <person name="Galperin M.Y."/>
            <person name="Jogler C."/>
        </authorList>
    </citation>
    <scope>NUCLEOTIDE SEQUENCE [LARGE SCALE GENOMIC DNA]</scope>
    <source>
        <strain evidence="1 2">LF1</strain>
    </source>
</reference>
<dbReference type="AlphaFoldDB" id="A0A5B1CDV7"/>
<sequence>MDRRTRQGDRLVPLSTLVFYRLFSNAGSIEFRSTKFRSIEFQLIRRKRIRSFFFHGKRPVLSVRPKVAELAFHVFSRSLHPELYTIHQSRLVERTEYQARIDITNCGHVVTWNVPSSNSDNEDKLAATICEVATSAHQPLPKRRLLMSKPLKGSRTERANCRKGVGYRTHFQLESVGPDLFWMVGQQLSKGATEGLLHQFDASGRMALGALSYINIETRQKSMLIQAIHTFPDDYAIVKVESLFSIGDDASDDDCIV</sequence>
<dbReference type="EMBL" id="VRLW01000001">
    <property type="protein sequence ID" value="KAA1259347.1"/>
    <property type="molecule type" value="Genomic_DNA"/>
</dbReference>
<dbReference type="OrthoDB" id="263569at2"/>
<evidence type="ECO:0000313" key="1">
    <source>
        <dbReference type="EMBL" id="KAA1259347.1"/>
    </source>
</evidence>
<dbReference type="Pfam" id="PF10936">
    <property type="entry name" value="DUF2617"/>
    <property type="match status" value="1"/>
</dbReference>
<protein>
    <recommendedName>
        <fullName evidence="3">DUF2617 domain-containing protein</fullName>
    </recommendedName>
</protein>
<evidence type="ECO:0000313" key="2">
    <source>
        <dbReference type="Proteomes" id="UP000322699"/>
    </source>
</evidence>
<dbReference type="InterPro" id="IPR024486">
    <property type="entry name" value="DUF2617"/>
</dbReference>